<dbReference type="Gene3D" id="2.40.50.100">
    <property type="match status" value="1"/>
</dbReference>
<evidence type="ECO:0008006" key="6">
    <source>
        <dbReference type="Google" id="ProtNLM"/>
    </source>
</evidence>
<dbReference type="EMBL" id="MFBT01000005">
    <property type="protein sequence ID" value="OGE00103.1"/>
    <property type="molecule type" value="Genomic_DNA"/>
</dbReference>
<proteinExistence type="inferred from homology"/>
<dbReference type="GO" id="GO:0015562">
    <property type="term" value="F:efflux transmembrane transporter activity"/>
    <property type="evidence" value="ECO:0007669"/>
    <property type="project" value="TreeGrafter"/>
</dbReference>
<dbReference type="InterPro" id="IPR058982">
    <property type="entry name" value="Beta-barrel_AprE"/>
</dbReference>
<dbReference type="Pfam" id="PF26002">
    <property type="entry name" value="Beta-barrel_AprE"/>
    <property type="match status" value="1"/>
</dbReference>
<evidence type="ECO:0000259" key="3">
    <source>
        <dbReference type="Pfam" id="PF26002"/>
    </source>
</evidence>
<dbReference type="SUPFAM" id="SSF111369">
    <property type="entry name" value="HlyD-like secretion proteins"/>
    <property type="match status" value="1"/>
</dbReference>
<comment type="caution">
    <text evidence="4">The sequence shown here is derived from an EMBL/GenBank/DDBJ whole genome shotgun (WGS) entry which is preliminary data.</text>
</comment>
<evidence type="ECO:0000313" key="4">
    <source>
        <dbReference type="EMBL" id="OGE00103.1"/>
    </source>
</evidence>
<dbReference type="InterPro" id="IPR058627">
    <property type="entry name" value="MdtA-like_C"/>
</dbReference>
<feature type="domain" description="AprE-like beta-barrel" evidence="3">
    <location>
        <begin position="206"/>
        <end position="273"/>
    </location>
</feature>
<feature type="domain" description="Multidrug resistance protein MdtA-like C-terminal permuted SH3" evidence="2">
    <location>
        <begin position="288"/>
        <end position="343"/>
    </location>
</feature>
<accession>A0A1F5H7G3</accession>
<dbReference type="InterPro" id="IPR006143">
    <property type="entry name" value="RND_pump_MFP"/>
</dbReference>
<organism evidence="4 5">
    <name type="scientific">Candidatus Curtissbacteria bacterium RIFCSPLOWO2_01_FULL_42_50</name>
    <dbReference type="NCBI Taxonomy" id="1797730"/>
    <lineage>
        <taxon>Bacteria</taxon>
        <taxon>Candidatus Curtissiibacteriota</taxon>
    </lineage>
</organism>
<dbReference type="Gene3D" id="2.40.420.20">
    <property type="match status" value="1"/>
</dbReference>
<name>A0A1F5H7G3_9BACT</name>
<comment type="similarity">
    <text evidence="1">Belongs to the membrane fusion protein (MFP) (TC 8.A.1) family.</text>
</comment>
<dbReference type="NCBIfam" id="TIGR01730">
    <property type="entry name" value="RND_mfp"/>
    <property type="match status" value="1"/>
</dbReference>
<dbReference type="Proteomes" id="UP000177039">
    <property type="component" value="Unassembled WGS sequence"/>
</dbReference>
<dbReference type="PANTHER" id="PTHR30469">
    <property type="entry name" value="MULTIDRUG RESISTANCE PROTEIN MDTA"/>
    <property type="match status" value="1"/>
</dbReference>
<dbReference type="PANTHER" id="PTHR30469:SF33">
    <property type="entry name" value="SLR1207 PROTEIN"/>
    <property type="match status" value="1"/>
</dbReference>
<protein>
    <recommendedName>
        <fullName evidence="6">RND efflux pump membrane fusion protein barrel-sandwich domain-containing protein</fullName>
    </recommendedName>
</protein>
<dbReference type="Gene3D" id="2.40.30.170">
    <property type="match status" value="1"/>
</dbReference>
<dbReference type="Pfam" id="PF25967">
    <property type="entry name" value="RND-MFP_C"/>
    <property type="match status" value="1"/>
</dbReference>
<dbReference type="GO" id="GO:1990281">
    <property type="term" value="C:efflux pump complex"/>
    <property type="evidence" value="ECO:0007669"/>
    <property type="project" value="TreeGrafter"/>
</dbReference>
<evidence type="ECO:0000313" key="5">
    <source>
        <dbReference type="Proteomes" id="UP000177039"/>
    </source>
</evidence>
<evidence type="ECO:0000256" key="1">
    <source>
        <dbReference type="ARBA" id="ARBA00009477"/>
    </source>
</evidence>
<dbReference type="AlphaFoldDB" id="A0A1F5H7G3"/>
<reference evidence="4 5" key="1">
    <citation type="journal article" date="2016" name="Nat. Commun.">
        <title>Thousands of microbial genomes shed light on interconnected biogeochemical processes in an aquifer system.</title>
        <authorList>
            <person name="Anantharaman K."/>
            <person name="Brown C.T."/>
            <person name="Hug L.A."/>
            <person name="Sharon I."/>
            <person name="Castelle C.J."/>
            <person name="Probst A.J."/>
            <person name="Thomas B.C."/>
            <person name="Singh A."/>
            <person name="Wilkins M.J."/>
            <person name="Karaoz U."/>
            <person name="Brodie E.L."/>
            <person name="Williams K.H."/>
            <person name="Hubbard S.S."/>
            <person name="Banfield J.F."/>
        </authorList>
    </citation>
    <scope>NUCLEOTIDE SEQUENCE [LARGE SCALE GENOMIC DNA]</scope>
</reference>
<gene>
    <name evidence="4" type="ORF">A3B54_01735</name>
</gene>
<sequence length="362" mass="40369">MKFLPTKITKRLPKFLRQRKFILLFLATMAFLFLATRGGIDVGKIQTTTSVQKNLESQVQSSGKIKSENTADLKFSTSGRISWINIKKGQHVTRGQILATLDTQDLEKRLKRDLNTYFKTRLDFEDVKDSQENEVITDTAKRIAQRSQLDLDNSVIDVELKDLAIKFSTLVSPIEGYIVDDPKFFAGTNIIAPDSITTVSGLNKLLFVAEVDETEIGKIKVGQKATVTLDAFQEEKIESTVDSIAPATTTTATGATVFEVNFSLPSQNNYRLGMNGEVKITIESAETALVIPLETLVDDKYVWVKKNNQHQKREITKGLASDTEVQITSGLEEGQTIVTSGFDQIGKKSLIQKLVDKLPWIF</sequence>
<evidence type="ECO:0000259" key="2">
    <source>
        <dbReference type="Pfam" id="PF25967"/>
    </source>
</evidence>